<dbReference type="AlphaFoldDB" id="A0A5C0E2S7"/>
<dbReference type="Gene3D" id="3.30.460.10">
    <property type="entry name" value="Beta Polymerase, domain 2"/>
    <property type="match status" value="1"/>
</dbReference>
<dbReference type="PANTHER" id="PTHR47837:SF1">
    <property type="entry name" value="GTP PYROPHOSPHOKINASE YJBM"/>
    <property type="match status" value="1"/>
</dbReference>
<evidence type="ECO:0000313" key="2">
    <source>
        <dbReference type="EMBL" id="QEI46248.1"/>
    </source>
</evidence>
<dbReference type="SUPFAM" id="SSF81301">
    <property type="entry name" value="Nucleotidyltransferase"/>
    <property type="match status" value="1"/>
</dbReference>
<gene>
    <name evidence="2" type="ORF">pM830MA_0059</name>
</gene>
<sequence length="354" mass="41063">MEILSYWRTSHASALESAFDLLENITNKIDKYALLAKRLKRTPSIVNKLKRFNSKGMQLSTMQDIGGCRIILSNLKNVDRLIKTLKKERLFELRNDYIRNPKEDGYKSIHLIGKFKNSEGELRSIELQIRTKVQHSWATAVEIVDLFTNQSLKSNSGKTIWKDFFKYTSHQFSLLENSIYLNSSDTRLIFKGFLEEFRKSKKKSLTYSAFKVFDSCNKLDITKKFSLFASSLQVTSEQLKNNTSNGYILIIVEIIEGNTFGINSIYYNENEVVEANNDYLIQEKKAFENHSIVALVSTNAIGGVKEAYPNYFADSEDFIKYLHIINSSYLKLNPGFFRLWNKFIYKFKKPLVIN</sequence>
<dbReference type="GO" id="GO:0015969">
    <property type="term" value="P:guanosine tetraphosphate metabolic process"/>
    <property type="evidence" value="ECO:0007669"/>
    <property type="project" value="InterPro"/>
</dbReference>
<dbReference type="CDD" id="cd05399">
    <property type="entry name" value="NT_Rel-Spo_like"/>
    <property type="match status" value="1"/>
</dbReference>
<dbReference type="Pfam" id="PF04607">
    <property type="entry name" value="RelA_SpoT"/>
    <property type="match status" value="1"/>
</dbReference>
<dbReference type="GeneID" id="39475547"/>
<evidence type="ECO:0000259" key="1">
    <source>
        <dbReference type="SMART" id="SM00954"/>
    </source>
</evidence>
<dbReference type="EMBL" id="MK715471">
    <property type="protein sequence ID" value="QEI46248.1"/>
    <property type="molecule type" value="Genomic_DNA"/>
</dbReference>
<feature type="domain" description="RelA/SpoT" evidence="1">
    <location>
        <begin position="37"/>
        <end position="152"/>
    </location>
</feature>
<reference evidence="2" key="1">
    <citation type="journal article" date="2019" name="Front. Microbiol.">
        <title>Arcobacter cryaerophilus Isolated From New Zealand Mussels Harbor a Putative Virulence Plasmid.</title>
        <authorList>
            <person name="On S.L.W."/>
            <person name="Althaus D."/>
            <person name="Miller W.G."/>
            <person name="Lizamore D."/>
            <person name="Wong S.G.L."/>
            <person name="Mathai A.J."/>
            <person name="Chelikani V."/>
            <person name="Carter G.P."/>
        </authorList>
    </citation>
    <scope>NUCLEOTIDE SEQUENCE</scope>
    <source>
        <strain evidence="2">M830MA</strain>
        <plasmid evidence="2">pM830MA</plasmid>
    </source>
</reference>
<dbReference type="InterPro" id="IPR052366">
    <property type="entry name" value="GTP_Pyrophosphokinase"/>
</dbReference>
<dbReference type="InterPro" id="IPR043519">
    <property type="entry name" value="NT_sf"/>
</dbReference>
<protein>
    <submittedName>
        <fullName evidence="2">NT_Rel-Spo_like domain-containing protein</fullName>
    </submittedName>
</protein>
<dbReference type="PANTHER" id="PTHR47837">
    <property type="entry name" value="GTP PYROPHOSPHOKINASE YJBM"/>
    <property type="match status" value="1"/>
</dbReference>
<dbReference type="InterPro" id="IPR007685">
    <property type="entry name" value="RelA_SpoT"/>
</dbReference>
<dbReference type="RefSeq" id="WP_066152780.1">
    <property type="nucleotide sequence ID" value="NZ_JAMXDM010000014.1"/>
</dbReference>
<organism evidence="2">
    <name type="scientific">Aliarcobacter cryaerophilus</name>
    <dbReference type="NCBI Taxonomy" id="28198"/>
    <lineage>
        <taxon>Bacteria</taxon>
        <taxon>Pseudomonadati</taxon>
        <taxon>Campylobacterota</taxon>
        <taxon>Epsilonproteobacteria</taxon>
        <taxon>Campylobacterales</taxon>
        <taxon>Arcobacteraceae</taxon>
        <taxon>Aliarcobacter</taxon>
    </lineage>
</organism>
<accession>A0A5C0E2S7</accession>
<name>A0A5C0E2S7_9BACT</name>
<dbReference type="SMART" id="SM00954">
    <property type="entry name" value="RelA_SpoT"/>
    <property type="match status" value="1"/>
</dbReference>
<keyword evidence="2" id="KW-0614">Plasmid</keyword>
<geneLocation type="plasmid" evidence="2">
    <name>pM830MA</name>
</geneLocation>
<proteinExistence type="predicted"/>